<protein>
    <submittedName>
        <fullName evidence="2">Putative phage-associated protein</fullName>
    </submittedName>
</protein>
<name>A0A8H2K8K6_9MICO</name>
<dbReference type="EMBL" id="VFRA01000001">
    <property type="protein sequence ID" value="TQO20659.1"/>
    <property type="molecule type" value="Genomic_DNA"/>
</dbReference>
<sequence length="197" mass="22683">MQNSDDIAFSHHLNVVQVADFFVQQDALRDEPDVTPMKLQKLLYLAQANYLASANERLFDEPVEAHAHGPVVHRAWQVFPGQQIIATQTTLDFASRADERLPLDVETFLGEVWSKYRDWSASQFRNLAHLQDPWKNHYRADAYRTQIPDDEMTHYFRQSVAASERVFHSNVVGIPAGFIESFDDDEAVAAFNRFMRA</sequence>
<organism evidence="2 3">
    <name type="scientific">Rhodoglobus vestalii</name>
    <dbReference type="NCBI Taxonomy" id="193384"/>
    <lineage>
        <taxon>Bacteria</taxon>
        <taxon>Bacillati</taxon>
        <taxon>Actinomycetota</taxon>
        <taxon>Actinomycetes</taxon>
        <taxon>Micrococcales</taxon>
        <taxon>Microbacteriaceae</taxon>
        <taxon>Rhodoglobus</taxon>
    </lineage>
</organism>
<reference evidence="2 3" key="1">
    <citation type="submission" date="2019-06" db="EMBL/GenBank/DDBJ databases">
        <title>Sequencing the genomes of 1000 actinobacteria strains.</title>
        <authorList>
            <person name="Klenk H.-P."/>
        </authorList>
    </citation>
    <scope>NUCLEOTIDE SEQUENCE [LARGE SCALE GENOMIC DNA]</scope>
    <source>
        <strain evidence="2 3">DSM 21947</strain>
    </source>
</reference>
<dbReference type="AlphaFoldDB" id="A0A8H2K8K6"/>
<keyword evidence="3" id="KW-1185">Reference proteome</keyword>
<dbReference type="OrthoDB" id="9799173at2"/>
<comment type="caution">
    <text evidence="2">The sequence shown here is derived from an EMBL/GenBank/DDBJ whole genome shotgun (WGS) entry which is preliminary data.</text>
</comment>
<dbReference type="Proteomes" id="UP000316560">
    <property type="component" value="Unassembled WGS sequence"/>
</dbReference>
<feature type="domain" description="Antitoxin SocA-like Panacea" evidence="1">
    <location>
        <begin position="39"/>
        <end position="135"/>
    </location>
</feature>
<accession>A0A8H2K8K6</accession>
<gene>
    <name evidence="2" type="ORF">FB472_2303</name>
</gene>
<evidence type="ECO:0000259" key="1">
    <source>
        <dbReference type="Pfam" id="PF13274"/>
    </source>
</evidence>
<evidence type="ECO:0000313" key="2">
    <source>
        <dbReference type="EMBL" id="TQO20659.1"/>
    </source>
</evidence>
<proteinExistence type="predicted"/>
<evidence type="ECO:0000313" key="3">
    <source>
        <dbReference type="Proteomes" id="UP000316560"/>
    </source>
</evidence>
<dbReference type="RefSeq" id="WP_141990941.1">
    <property type="nucleotide sequence ID" value="NZ_VFRA01000001.1"/>
</dbReference>
<dbReference type="Pfam" id="PF13274">
    <property type="entry name" value="SocA_Panacea"/>
    <property type="match status" value="1"/>
</dbReference>
<dbReference type="InterPro" id="IPR025272">
    <property type="entry name" value="SocA_Panacea"/>
</dbReference>